<dbReference type="PANTHER" id="PTHR30204">
    <property type="entry name" value="REDOX-CYCLING DRUG-SENSING TRANSCRIPTIONAL ACTIVATOR SOXR"/>
    <property type="match status" value="1"/>
</dbReference>
<name>A0A7V7GQB6_9GAMM</name>
<dbReference type="Pfam" id="PF13411">
    <property type="entry name" value="MerR_1"/>
    <property type="match status" value="1"/>
</dbReference>
<dbReference type="Proteomes" id="UP000463138">
    <property type="component" value="Unassembled WGS sequence"/>
</dbReference>
<keyword evidence="6" id="KW-1185">Reference proteome</keyword>
<dbReference type="OrthoDB" id="9800334at2"/>
<gene>
    <name evidence="5" type="ORF">DT594_15605</name>
</gene>
<dbReference type="PANTHER" id="PTHR30204:SF67">
    <property type="entry name" value="HTH-TYPE TRANSCRIPTIONAL REGULATOR MLRA-RELATED"/>
    <property type="match status" value="1"/>
</dbReference>
<keyword evidence="2" id="KW-0238">DNA-binding</keyword>
<dbReference type="CDD" id="cd01104">
    <property type="entry name" value="HTH_MlrA-CarA"/>
    <property type="match status" value="1"/>
</dbReference>
<sequence length="298" mass="33746">MSMPSSVMLPIREVSRVTGVNAVTLRAWERRYGLITPHRTGKGHRLYTEENVQQIQDILTWLGRGVAVGQVKELLHAPQPVDEDANSPWHEIRRAMVQAFVQYDAAELNRIMSATLQRHDADRLCHFLLEPVLEHLQQRWQGQFGSQLEMVFCHSWLRGNLAAHLHAKNSQLHGRPILLVNLSEQHCEAGIWLLALMLNAQGIPFCMLEWEVPASELALLAERCQPRAMLFFSSQALALNQLRRQLPKLVQLQPIPVIVAGPAARIHEEELAELGILALPERASLAYPLLLAQLRTLQ</sequence>
<dbReference type="PROSITE" id="PS50937">
    <property type="entry name" value="HTH_MERR_2"/>
    <property type="match status" value="1"/>
</dbReference>
<dbReference type="Gene3D" id="3.40.50.280">
    <property type="entry name" value="Cobalamin-binding domain"/>
    <property type="match status" value="1"/>
</dbReference>
<accession>A0A7V7GQB6</accession>
<protein>
    <submittedName>
        <fullName evidence="5">MerR family transcriptional regulator</fullName>
    </submittedName>
</protein>
<proteinExistence type="predicted"/>
<dbReference type="GO" id="GO:0003677">
    <property type="term" value="F:DNA binding"/>
    <property type="evidence" value="ECO:0007669"/>
    <property type="project" value="UniProtKB-KW"/>
</dbReference>
<dbReference type="Gene3D" id="1.10.1660.10">
    <property type="match status" value="1"/>
</dbReference>
<organism evidence="5 6">
    <name type="scientific">Halopseudomonas laoshanensis</name>
    <dbReference type="NCBI Taxonomy" id="2268758"/>
    <lineage>
        <taxon>Bacteria</taxon>
        <taxon>Pseudomonadati</taxon>
        <taxon>Pseudomonadota</taxon>
        <taxon>Gammaproteobacteria</taxon>
        <taxon>Pseudomonadales</taxon>
        <taxon>Pseudomonadaceae</taxon>
        <taxon>Halopseudomonas</taxon>
    </lineage>
</organism>
<evidence type="ECO:0000256" key="2">
    <source>
        <dbReference type="ARBA" id="ARBA00023125"/>
    </source>
</evidence>
<reference evidence="5 6" key="1">
    <citation type="submission" date="2018-07" db="EMBL/GenBank/DDBJ databases">
        <title>Pseudomonas laoshanensis sp. nov., isolated from soil.</title>
        <authorList>
            <person name="Sun J."/>
            <person name="Yu L."/>
            <person name="Wang M."/>
            <person name="Zhang C."/>
        </authorList>
    </citation>
    <scope>NUCLEOTIDE SEQUENCE [LARGE SCALE GENOMIC DNA]</scope>
    <source>
        <strain evidence="5 6">Y22</strain>
    </source>
</reference>
<evidence type="ECO:0000256" key="3">
    <source>
        <dbReference type="ARBA" id="ARBA00023163"/>
    </source>
</evidence>
<dbReference type="RefSeq" id="WP_149333641.1">
    <property type="nucleotide sequence ID" value="NZ_QOVF01000006.1"/>
</dbReference>
<dbReference type="EMBL" id="QOVF01000006">
    <property type="protein sequence ID" value="KAA0692386.1"/>
    <property type="molecule type" value="Genomic_DNA"/>
</dbReference>
<feature type="domain" description="HTH merR-type" evidence="4">
    <location>
        <begin position="8"/>
        <end position="77"/>
    </location>
</feature>
<dbReference type="SUPFAM" id="SSF46955">
    <property type="entry name" value="Putative DNA-binding domain"/>
    <property type="match status" value="1"/>
</dbReference>
<evidence type="ECO:0000259" key="4">
    <source>
        <dbReference type="PROSITE" id="PS50937"/>
    </source>
</evidence>
<evidence type="ECO:0000256" key="1">
    <source>
        <dbReference type="ARBA" id="ARBA00023015"/>
    </source>
</evidence>
<dbReference type="InterPro" id="IPR009061">
    <property type="entry name" value="DNA-bd_dom_put_sf"/>
</dbReference>
<keyword evidence="3" id="KW-0804">Transcription</keyword>
<evidence type="ECO:0000313" key="5">
    <source>
        <dbReference type="EMBL" id="KAA0692386.1"/>
    </source>
</evidence>
<comment type="caution">
    <text evidence="5">The sequence shown here is derived from an EMBL/GenBank/DDBJ whole genome shotgun (WGS) entry which is preliminary data.</text>
</comment>
<dbReference type="InterPro" id="IPR000551">
    <property type="entry name" value="MerR-type_HTH_dom"/>
</dbReference>
<dbReference type="SMART" id="SM00422">
    <property type="entry name" value="HTH_MERR"/>
    <property type="match status" value="1"/>
</dbReference>
<evidence type="ECO:0000313" key="6">
    <source>
        <dbReference type="Proteomes" id="UP000463138"/>
    </source>
</evidence>
<keyword evidence="1" id="KW-0805">Transcription regulation</keyword>
<dbReference type="GO" id="GO:0003700">
    <property type="term" value="F:DNA-binding transcription factor activity"/>
    <property type="evidence" value="ECO:0007669"/>
    <property type="project" value="InterPro"/>
</dbReference>
<dbReference type="InterPro" id="IPR047057">
    <property type="entry name" value="MerR_fam"/>
</dbReference>
<dbReference type="AlphaFoldDB" id="A0A7V7GQB6"/>